<evidence type="ECO:0000313" key="3">
    <source>
        <dbReference type="Proteomes" id="UP001151071"/>
    </source>
</evidence>
<reference evidence="2" key="1">
    <citation type="submission" date="2022-12" db="EMBL/GenBank/DDBJ databases">
        <title>Draft genome sequence of the thermophilic strain Brevibacillus thermoruber HT42, isolated from Los Humeros, Puebla, Mexico, with biotechnological potential.</title>
        <authorList>
            <person name="Lara Sanchez J."/>
            <person name="Solis Palacios R."/>
            <person name="Bustos Baena A.S."/>
            <person name="Ruz Baez A.E."/>
            <person name="Espinosa Luna G."/>
            <person name="Oliart Ros R.M."/>
        </authorList>
    </citation>
    <scope>NUCLEOTIDE SEQUENCE</scope>
    <source>
        <strain evidence="2">HT42</strain>
    </source>
</reference>
<evidence type="ECO:0000313" key="2">
    <source>
        <dbReference type="EMBL" id="MDA5110915.1"/>
    </source>
</evidence>
<accession>A0A9X3Z5R3</accession>
<keyword evidence="1" id="KW-0472">Membrane</keyword>
<dbReference type="Proteomes" id="UP001151071">
    <property type="component" value="Unassembled WGS sequence"/>
</dbReference>
<feature type="transmembrane region" description="Helical" evidence="1">
    <location>
        <begin position="79"/>
        <end position="96"/>
    </location>
</feature>
<sequence length="125" mass="14135">MRIRLIRTNVDYGVVKEKFLNAMFLSFFIWKFSVIAFDPVSVIEDPLSLIYFHGGEKGIWLAGTISAVYLWISMKKTGLPVGDIVELVTLVFLSGFGAYHGLIWLIEAGQWIFLLVGLAHLAERK</sequence>
<organism evidence="2 3">
    <name type="scientific">Brevibacillus thermoruber</name>
    <dbReference type="NCBI Taxonomy" id="33942"/>
    <lineage>
        <taxon>Bacteria</taxon>
        <taxon>Bacillati</taxon>
        <taxon>Bacillota</taxon>
        <taxon>Bacilli</taxon>
        <taxon>Bacillales</taxon>
        <taxon>Paenibacillaceae</taxon>
        <taxon>Brevibacillus</taxon>
    </lineage>
</organism>
<feature type="transmembrane region" description="Helical" evidence="1">
    <location>
        <begin position="20"/>
        <end position="37"/>
    </location>
</feature>
<dbReference type="RefSeq" id="WP_156110548.1">
    <property type="nucleotide sequence ID" value="NZ_JAPYYP010000051.1"/>
</dbReference>
<feature type="transmembrane region" description="Helical" evidence="1">
    <location>
        <begin position="49"/>
        <end position="72"/>
    </location>
</feature>
<comment type="caution">
    <text evidence="2">The sequence shown here is derived from an EMBL/GenBank/DDBJ whole genome shotgun (WGS) entry which is preliminary data.</text>
</comment>
<keyword evidence="1" id="KW-0812">Transmembrane</keyword>
<evidence type="ECO:0000256" key="1">
    <source>
        <dbReference type="SAM" id="Phobius"/>
    </source>
</evidence>
<dbReference type="EMBL" id="JAPYYP010000051">
    <property type="protein sequence ID" value="MDA5110915.1"/>
    <property type="molecule type" value="Genomic_DNA"/>
</dbReference>
<gene>
    <name evidence="2" type="ORF">O3V59_21490</name>
</gene>
<protein>
    <submittedName>
        <fullName evidence="2">Uncharacterized protein</fullName>
    </submittedName>
</protein>
<name>A0A9X3Z5R3_9BACL</name>
<keyword evidence="3" id="KW-1185">Reference proteome</keyword>
<proteinExistence type="predicted"/>
<dbReference type="AlphaFoldDB" id="A0A9X3Z5R3"/>
<keyword evidence="1" id="KW-1133">Transmembrane helix</keyword>